<evidence type="ECO:0000256" key="10">
    <source>
        <dbReference type="ARBA" id="ARBA00023157"/>
    </source>
</evidence>
<dbReference type="FunFam" id="2.70.98.20:FF:000001">
    <property type="entry name" value="Amine oxidase"/>
    <property type="match status" value="1"/>
</dbReference>
<evidence type="ECO:0000256" key="8">
    <source>
        <dbReference type="ARBA" id="ARBA00023002"/>
    </source>
</evidence>
<dbReference type="GO" id="GO:0009308">
    <property type="term" value="P:amine metabolic process"/>
    <property type="evidence" value="ECO:0007669"/>
    <property type="project" value="UniProtKB-UniRule"/>
</dbReference>
<feature type="modified residue" description="2',4',5'-topaquinone" evidence="14">
    <location>
        <position position="400"/>
    </location>
</feature>
<keyword evidence="7 13" id="KW-0801">TPQ</keyword>
<protein>
    <recommendedName>
        <fullName evidence="15">Amine oxidase</fullName>
        <ecNumber evidence="15">1.4.3.-</ecNumber>
    </recommendedName>
</protein>
<comment type="catalytic activity">
    <reaction evidence="12">
        <text>a primary methyl amine + O2 + H2O = an aldehyde + H2O2 + NH4(+)</text>
        <dbReference type="Rhea" id="RHEA:16153"/>
        <dbReference type="ChEBI" id="CHEBI:15377"/>
        <dbReference type="ChEBI" id="CHEBI:15379"/>
        <dbReference type="ChEBI" id="CHEBI:16240"/>
        <dbReference type="ChEBI" id="CHEBI:17478"/>
        <dbReference type="ChEBI" id="CHEBI:28938"/>
        <dbReference type="ChEBI" id="CHEBI:228804"/>
        <dbReference type="EC" id="1.4.3.21"/>
    </reaction>
</comment>
<dbReference type="GO" id="GO:0008131">
    <property type="term" value="F:primary methylamine oxidase activity"/>
    <property type="evidence" value="ECO:0007669"/>
    <property type="project" value="UniProtKB-EC"/>
</dbReference>
<dbReference type="PANTHER" id="PTHR10638">
    <property type="entry name" value="COPPER AMINE OXIDASE"/>
    <property type="match status" value="1"/>
</dbReference>
<keyword evidence="9 15" id="KW-0186">Copper</keyword>
<evidence type="ECO:0000259" key="17">
    <source>
        <dbReference type="Pfam" id="PF02727"/>
    </source>
</evidence>
<dbReference type="Gene3D" id="3.10.450.40">
    <property type="match status" value="2"/>
</dbReference>
<keyword evidence="11" id="KW-0464">Manganese</keyword>
<dbReference type="InterPro" id="IPR036460">
    <property type="entry name" value="Cu_amine_oxidase_C_sf"/>
</dbReference>
<evidence type="ECO:0000256" key="2">
    <source>
        <dbReference type="ARBA" id="ARBA00001936"/>
    </source>
</evidence>
<evidence type="ECO:0000256" key="1">
    <source>
        <dbReference type="ARBA" id="ARBA00001935"/>
    </source>
</evidence>
<keyword evidence="8 15" id="KW-0560">Oxidoreductase</keyword>
<dbReference type="GO" id="GO:0048038">
    <property type="term" value="F:quinone binding"/>
    <property type="evidence" value="ECO:0007669"/>
    <property type="project" value="InterPro"/>
</dbReference>
<dbReference type="InterPro" id="IPR000269">
    <property type="entry name" value="Cu_amine_oxidase"/>
</dbReference>
<evidence type="ECO:0000313" key="19">
    <source>
        <dbReference type="EMBL" id="KAJ6263974.1"/>
    </source>
</evidence>
<evidence type="ECO:0000256" key="13">
    <source>
        <dbReference type="PIRSR" id="PIRSR600269-50"/>
    </source>
</evidence>
<evidence type="ECO:0000256" key="9">
    <source>
        <dbReference type="ARBA" id="ARBA00023008"/>
    </source>
</evidence>
<dbReference type="InterPro" id="IPR015800">
    <property type="entry name" value="Cu_amine_oxidase_N2"/>
</dbReference>
<dbReference type="InterPro" id="IPR015802">
    <property type="entry name" value="Cu_amine_oxidase_N3"/>
</dbReference>
<evidence type="ECO:0000256" key="5">
    <source>
        <dbReference type="ARBA" id="ARBA00011738"/>
    </source>
</evidence>
<comment type="subunit">
    <text evidence="5">Homodimer.</text>
</comment>
<evidence type="ECO:0000259" key="16">
    <source>
        <dbReference type="Pfam" id="PF01179"/>
    </source>
</evidence>
<dbReference type="PANTHER" id="PTHR10638:SF86">
    <property type="entry name" value="COPPER AMINE OXIDASE 1-RELATED"/>
    <property type="match status" value="1"/>
</dbReference>
<dbReference type="AlphaFoldDB" id="A0AAD6J5L9"/>
<comment type="similarity">
    <text evidence="4 15">Belongs to the copper/topaquinone oxidase family.</text>
</comment>
<keyword evidence="6 15" id="KW-0479">Metal-binding</keyword>
<feature type="domain" description="Copper amine oxidase catalytic" evidence="16">
    <location>
        <begin position="239"/>
        <end position="584"/>
    </location>
</feature>
<feature type="active site" description="Proton acceptor" evidence="13">
    <location>
        <position position="316"/>
    </location>
</feature>
<keyword evidence="20" id="KW-1185">Reference proteome</keyword>
<evidence type="ECO:0000313" key="20">
    <source>
        <dbReference type="Proteomes" id="UP001221413"/>
    </source>
</evidence>
<sequence length="761" mass="84748">MSSIIDSIKHKVSGVVAKFTGHHPLDPLTPTEIALAVSIVREAKGQLEYNAVTIAEPKKAEMVAWLADPEHASKPARQAEVVAIDKTSAIWDGIVNLDTKAIVQWEKLEGVQPLITMENLIETDRVIRTDPKVIEQCGILGIAPSDMHKVYADPWTVGYDERFGNAIRLQQAFMYYRPNPDDCQYAFPLDFCPIVNTEAKEVIHIDVPEVRRPLNQIPSNYNPKDIEADGGYRTDIKPLHVTQPQGVSFSIEGREISWQNFKVHVGFNYREGVVLNNITYNDKGTVRPLFYRLSLAEMVVPYGNPEMWHYRKHAFDLGEYGGGYMTNELSLGCDCLGEIHYLDGFFVNRAGDPMTIKNAVCIHEEDAGILFKHTDFRDNSVIVTRGRKLVISHIFTAANYEYCVYWIFHQDGTIQLEIKLTGILNTYAMAPEEDTKGWGTQVHPGEESSPLITYLAYLPAVNAHNHEHLFCLRIDPQIDGHSNTIFQVDATKGDGEVGSKENYHGNAFYAKKTKYTTVAEGIADYDGDTSRTWDIANTNKLHPVSGKPVSYKLVSREVPRLLIKEGGLVSKRAGFARHAIHVTKFALPPLLMFAFVASNQRCQHAACPSTASRFLSVVDLCHANTRADADGQIYPAGRHVPQSSGEPSRGLPEWIAANSAESIDNTDIVLWHTFGLVHFPAPEDFPVMPSEPMSLLLRPRNFFLRNPALDVPPSFSATPSQVKEPGLKKQIVDAADKLSRLAFGETSRQDVAAATACCNDH</sequence>
<dbReference type="GO" id="GO:0005507">
    <property type="term" value="F:copper ion binding"/>
    <property type="evidence" value="ECO:0007669"/>
    <property type="project" value="InterPro"/>
</dbReference>
<evidence type="ECO:0000256" key="3">
    <source>
        <dbReference type="ARBA" id="ARBA00001947"/>
    </source>
</evidence>
<dbReference type="InterPro" id="IPR016182">
    <property type="entry name" value="Cu_amine_oxidase_N-reg"/>
</dbReference>
<evidence type="ECO:0000256" key="4">
    <source>
        <dbReference type="ARBA" id="ARBA00007983"/>
    </source>
</evidence>
<dbReference type="EMBL" id="JAQGDS010000001">
    <property type="protein sequence ID" value="KAJ6263974.1"/>
    <property type="molecule type" value="Genomic_DNA"/>
</dbReference>
<dbReference type="EC" id="1.4.3.-" evidence="15"/>
<dbReference type="Pfam" id="PF01179">
    <property type="entry name" value="Cu_amine_oxid"/>
    <property type="match status" value="2"/>
</dbReference>
<dbReference type="SUPFAM" id="SSF49998">
    <property type="entry name" value="Amine oxidase catalytic domain"/>
    <property type="match status" value="2"/>
</dbReference>
<reference evidence="19" key="1">
    <citation type="submission" date="2023-01" db="EMBL/GenBank/DDBJ databases">
        <title>The chitinases involved in constricting ring structure development in the nematode-trapping fungus Drechslerella dactyloides.</title>
        <authorList>
            <person name="Wang R."/>
            <person name="Zhang L."/>
            <person name="Tang P."/>
            <person name="Li S."/>
            <person name="Liang L."/>
        </authorList>
    </citation>
    <scope>NUCLEOTIDE SEQUENCE</scope>
    <source>
        <strain evidence="19">YMF1.00031</strain>
    </source>
</reference>
<feature type="domain" description="Copper amine oxidase N3-terminal" evidence="18">
    <location>
        <begin position="113"/>
        <end position="214"/>
    </location>
</feature>
<name>A0AAD6J5L9_DREDA</name>
<dbReference type="SUPFAM" id="SSF54416">
    <property type="entry name" value="Amine oxidase N-terminal region"/>
    <property type="match status" value="2"/>
</dbReference>
<evidence type="ECO:0000256" key="6">
    <source>
        <dbReference type="ARBA" id="ARBA00022723"/>
    </source>
</evidence>
<comment type="cofactor">
    <cofactor evidence="15">
        <name>Cu cation</name>
        <dbReference type="ChEBI" id="CHEBI:23378"/>
    </cofactor>
    <text evidence="15">Contains 1 topaquinone per subunit.</text>
</comment>
<comment type="cofactor">
    <cofactor evidence="1">
        <name>Cu cation</name>
        <dbReference type="ChEBI" id="CHEBI:23378"/>
    </cofactor>
</comment>
<dbReference type="Pfam" id="PF02727">
    <property type="entry name" value="Cu_amine_oxidN2"/>
    <property type="match status" value="1"/>
</dbReference>
<dbReference type="Proteomes" id="UP001221413">
    <property type="component" value="Unassembled WGS sequence"/>
</dbReference>
<dbReference type="PROSITE" id="PS01164">
    <property type="entry name" value="COPPER_AMINE_OXID_1"/>
    <property type="match status" value="1"/>
</dbReference>
<dbReference type="InterPro" id="IPR015798">
    <property type="entry name" value="Cu_amine_oxidase_C"/>
</dbReference>
<proteinExistence type="inferred from homology"/>
<organism evidence="19 20">
    <name type="scientific">Drechslerella dactyloides</name>
    <name type="common">Nematode-trapping fungus</name>
    <name type="synonym">Arthrobotrys dactyloides</name>
    <dbReference type="NCBI Taxonomy" id="74499"/>
    <lineage>
        <taxon>Eukaryota</taxon>
        <taxon>Fungi</taxon>
        <taxon>Dikarya</taxon>
        <taxon>Ascomycota</taxon>
        <taxon>Pezizomycotina</taxon>
        <taxon>Orbiliomycetes</taxon>
        <taxon>Orbiliales</taxon>
        <taxon>Orbiliaceae</taxon>
        <taxon>Drechslerella</taxon>
    </lineage>
</organism>
<comment type="cofactor">
    <cofactor evidence="2">
        <name>Mn(2+)</name>
        <dbReference type="ChEBI" id="CHEBI:29035"/>
    </cofactor>
</comment>
<evidence type="ECO:0000256" key="14">
    <source>
        <dbReference type="PIRSR" id="PIRSR600269-51"/>
    </source>
</evidence>
<dbReference type="InterPro" id="IPR049947">
    <property type="entry name" value="Cu_Am_Ox_Cu-bd"/>
</dbReference>
<feature type="domain" description="Copper amine oxidase N2-terminal" evidence="17">
    <location>
        <begin position="23"/>
        <end position="106"/>
    </location>
</feature>
<evidence type="ECO:0000256" key="7">
    <source>
        <dbReference type="ARBA" id="ARBA00022772"/>
    </source>
</evidence>
<feature type="active site" description="Schiff-base intermediate with substrate; via topaquinone" evidence="13">
    <location>
        <position position="400"/>
    </location>
</feature>
<feature type="domain" description="Copper amine oxidase catalytic" evidence="16">
    <location>
        <begin position="629"/>
        <end position="709"/>
    </location>
</feature>
<comment type="caution">
    <text evidence="19">The sequence shown here is derived from an EMBL/GenBank/DDBJ whole genome shotgun (WGS) entry which is preliminary data.</text>
</comment>
<keyword evidence="10" id="KW-1015">Disulfide bond</keyword>
<dbReference type="PROSITE" id="PS01165">
    <property type="entry name" value="COPPER_AMINE_OXID_2"/>
    <property type="match status" value="1"/>
</dbReference>
<dbReference type="Pfam" id="PF02728">
    <property type="entry name" value="Cu_amine_oxidN3"/>
    <property type="match status" value="1"/>
</dbReference>
<accession>A0AAD6J5L9</accession>
<evidence type="ECO:0000256" key="12">
    <source>
        <dbReference type="ARBA" id="ARBA00048032"/>
    </source>
</evidence>
<evidence type="ECO:0000259" key="18">
    <source>
        <dbReference type="Pfam" id="PF02728"/>
    </source>
</evidence>
<evidence type="ECO:0000256" key="15">
    <source>
        <dbReference type="RuleBase" id="RU000672"/>
    </source>
</evidence>
<dbReference type="FunFam" id="3.10.450.40:FF:000014">
    <property type="entry name" value="Peroxisomal primary amine oxidase"/>
    <property type="match status" value="1"/>
</dbReference>
<gene>
    <name evidence="19" type="ORF">Dda_0112</name>
</gene>
<evidence type="ECO:0000256" key="11">
    <source>
        <dbReference type="ARBA" id="ARBA00023211"/>
    </source>
</evidence>
<comment type="PTM">
    <text evidence="14 15">Topaquinone (TPQ) is generated by copper-dependent autoxidation of a specific tyrosyl residue.</text>
</comment>
<dbReference type="Gene3D" id="2.70.98.20">
    <property type="entry name" value="Copper amine oxidase, catalytic domain"/>
    <property type="match status" value="2"/>
</dbReference>
<dbReference type="InterPro" id="IPR049948">
    <property type="entry name" value="Cu_Am_ox_TPQ-bd"/>
</dbReference>
<comment type="cofactor">
    <cofactor evidence="3">
        <name>Zn(2+)</name>
        <dbReference type="ChEBI" id="CHEBI:29105"/>
    </cofactor>
</comment>